<feature type="coiled-coil region" evidence="1">
    <location>
        <begin position="1066"/>
        <end position="1093"/>
    </location>
</feature>
<organism evidence="3">
    <name type="scientific">Wuchereria bancrofti</name>
    <dbReference type="NCBI Taxonomy" id="6293"/>
    <lineage>
        <taxon>Eukaryota</taxon>
        <taxon>Metazoa</taxon>
        <taxon>Ecdysozoa</taxon>
        <taxon>Nematoda</taxon>
        <taxon>Chromadorea</taxon>
        <taxon>Rhabditida</taxon>
        <taxon>Spirurina</taxon>
        <taxon>Spiruromorpha</taxon>
        <taxon>Filarioidea</taxon>
        <taxon>Onchocercidae</taxon>
        <taxon>Wuchereria</taxon>
    </lineage>
</organism>
<feature type="region of interest" description="Disordered" evidence="2">
    <location>
        <begin position="210"/>
        <end position="238"/>
    </location>
</feature>
<evidence type="ECO:0000256" key="2">
    <source>
        <dbReference type="SAM" id="MobiDB-lite"/>
    </source>
</evidence>
<feature type="coiled-coil region" evidence="1">
    <location>
        <begin position="420"/>
        <end position="558"/>
    </location>
</feature>
<dbReference type="STRING" id="6293.A0A1I8EKH7"/>
<dbReference type="WBParaSite" id="maker-PairedContig_2686-snap-gene-6.9-mRNA-1">
    <property type="protein sequence ID" value="maker-PairedContig_2686-snap-gene-6.9-mRNA-1"/>
    <property type="gene ID" value="maker-PairedContig_2686-snap-gene-6.9"/>
</dbReference>
<protein>
    <submittedName>
        <fullName evidence="3">Uncharacterized protein</fullName>
    </submittedName>
</protein>
<feature type="coiled-coil region" evidence="1">
    <location>
        <begin position="310"/>
        <end position="359"/>
    </location>
</feature>
<feature type="coiled-coil region" evidence="1">
    <location>
        <begin position="18"/>
        <end position="80"/>
    </location>
</feature>
<reference evidence="3" key="1">
    <citation type="submission" date="2016-11" db="UniProtKB">
        <authorList>
            <consortium name="WormBaseParasite"/>
        </authorList>
    </citation>
    <scope>IDENTIFICATION</scope>
    <source>
        <strain evidence="3">pt0022</strain>
    </source>
</reference>
<feature type="coiled-coil region" evidence="1">
    <location>
        <begin position="640"/>
        <end position="695"/>
    </location>
</feature>
<keyword evidence="1" id="KW-0175">Coiled coil</keyword>
<name>A0A1I8EKH7_WUCBA</name>
<feature type="coiled-coil region" evidence="1">
    <location>
        <begin position="1950"/>
        <end position="2191"/>
    </location>
</feature>
<sequence>MAATLTTCLQCITYNEQLNSKANEIKSLQEHVLKLAQKLQDESRRKEEVQERLNDKLMRLNDYAIKIRSLEEQLQSATDRRPIKELSHAEVDSIIGQDLERIHSQLTEKDMKIMALNDTILEKEGHIIELQEMCREQRELVRAKAKAFQIIQQKLLDFGTRTTREDSTETEAVYVFESSFTPLSSSQQPLKERHHHDSFSPGHAVVHFKTGSPPPVDPSEECSSVTQDNGNIQDDLDTDDVGSASALYKKKHRKKVTFDLSPPKEFKSGIPRSLISSIGQEEGDITQAFIDVTAENDQLRQTIQEMEKCASDSQNHLSQLQTQLDEMRRDNRNQVLKARASMQGKIRDLEDKISTINAENTNKVEYLNASIETLRADREWTLEENAHLLKLLGSYKQKLNDAWETLDARQEVSKKLRSKLNDDRALIVQLADDLEEAQQTANILLEQKISVLDDVERLKEALEAQDQYIELLEKDTMIYEEHVGLLRDSLGASKAERKALIKSKAYEAKLKALEQEKEQMNRRSNGKKLHIKALSLKINSLEAEKAVLITRNDELESRLIQLGQNVSIASVIASSATVTPCTVESVSNLVSSGSAFKPVHTQMMMQRLNNGRQAAAEAFQWPVLENAATAYGHQYDEKLVNNMQIELDTAREECSLVQEKIVKMGCINFELEHQLANAKQRLEKAEMRARQVEEQVRVCRNCSQQEKYQKSLQSEFLVKYSAREREVNDLKKELALKNEQLNARMIENNKRNEEMKQWRFAVDEMETVHMEIKMLEKQLNDEKASMESKWAEVRTILLERKGDISRKTSDAESVTDGEQSSINQLKQMMDTINDLKNTVDKQAKQLELDKVGSVEKRKFKTVIRQLHADKKALVASSAMENDDEEQYLVHEAQVIGLQRQLNFMDREITLLFTLNNSKDVLIQTLRAELESIYSTEPKLSDLRSENDRKEDDCIEHLQAQVKTTSQEESGHLNLLTKSNAELQRLQMHAQQLQAGYDRLQLQLQLSPERNLDAMSSNTGTYQRAQLQQAQQQMEFNNSEVVNLSMAAKLAHGEANKDVNIGMRAQMERLTEAVQQKDAELQKMLNENETLKMKYVESTAALDLLSSKLERRSQEKDAIIEMLQSQHTYLTQTILLNQKSGKQLTTPLTISQSIRTDTEPKCIVQDASTITEEAESRPFLFMRHRETQTRVDFHFSETLETRQESTSRCIEKSDQIRDNLTDDVRQLMILNAELETAVEVLKGEIWTLNEQLKRSLIDREDLSEKLCELSQRHEEEIEHARERERDLEEQKDVAERSQRQAALAENESNRRLVEWQEKSAQMENSRMELENAYAKLSEYYQQLQQAYNALYARSNACKVDSNTQTIMDSNTFKISEKFAETTEYLKSKLAQREAELKGQVVQLKHVQDLLRDHLHIILKNVRDLREMDLKLIKNIVMESAQTIRTQLHEALKEVLSCAEEVIVKLCKEKELKDAEIAVAMQHLMNGTLTENILQTQNLSLSMVVDNKKFTEMKSENTTLENDLWNERSDKGALEMKAQQSISGKDGLESKIKELEDLLQITQFSLAEHVIKCQQLQAELDMLGSATSSPTAVKYGNSGSDPWNCSTPCTICRELRQTEQSAPTPQLQLAILAARLTTKIADNDALFRCNAELTQTNLRLQNEVSELKEQMTKHITSSNNTLISAINQQPLLQQQHIPKQSSNQSSEQKVMHREEKEWTWEAEGLDAELVSNSGYQVTPRKPSLNQQITEFTMTNEIQALSLTELTSQEEDKESLKKEFNVTHEYSVGLEVRNKAERLGNCSEIAEDYCLEYENKVEQLKECGIETEQHGDASHQQKLEVSGTITSNELLSLKSQNMQLAEFVGSPKQELEGRGEELQGIGTRLGNEGIQRELFWAEGLEEQQEVAKEKLKENEHEAKKKDWISDSTPEQQTLLFKQDIPPDGVVEGNRMQMLQKLEQHREKEIEMQELENRSLNLQLRSQQQVVKELGKKLDMAQKYNVVLEEKILSMEQKITDLKKMYEELMIEKGRLTEKVKNEIRTKEEITLLKQENESLIVELARKRASHDEEKRSMKAELANLECELANREIILEELETELEHTREESIHMQRKLDNYNAQVENESDQELHQQLVEAQRKVVELERRLNEVVEQNGLLKNSEQKLMDALMVSNKFGNRRLESEISNLRASLLKTEEITKNRDHVKKSMMHDRNTMVEVHGKVGTSSTTMQLLDSPVITDDCRPVQKKPFKPALQRTTHYFQEMNVDKLRRRKGGGFQGAEKT</sequence>
<feature type="compositionally biased region" description="Polar residues" evidence="2">
    <location>
        <begin position="221"/>
        <end position="232"/>
    </location>
</feature>
<feature type="region of interest" description="Disordered" evidence="2">
    <location>
        <begin position="1274"/>
        <end position="1304"/>
    </location>
</feature>
<feature type="coiled-coil region" evidence="1">
    <location>
        <begin position="720"/>
        <end position="785"/>
    </location>
</feature>
<evidence type="ECO:0000256" key="1">
    <source>
        <dbReference type="SAM" id="Coils"/>
    </source>
</evidence>
<proteinExistence type="predicted"/>
<feature type="compositionally biased region" description="Basic and acidic residues" evidence="2">
    <location>
        <begin position="1274"/>
        <end position="1297"/>
    </location>
</feature>
<evidence type="ECO:0000313" key="3">
    <source>
        <dbReference type="WBParaSite" id="maker-PairedContig_2686-snap-gene-6.9-mRNA-1"/>
    </source>
</evidence>
<accession>A0A1I8EKH7</accession>